<dbReference type="SUPFAM" id="SSF55486">
    <property type="entry name" value="Metalloproteases ('zincins'), catalytic domain"/>
    <property type="match status" value="1"/>
</dbReference>
<evidence type="ECO:0000256" key="9">
    <source>
        <dbReference type="SAM" id="Coils"/>
    </source>
</evidence>
<dbReference type="GO" id="GO:0004222">
    <property type="term" value="F:metalloendopeptidase activity"/>
    <property type="evidence" value="ECO:0007669"/>
    <property type="project" value="InterPro"/>
</dbReference>
<dbReference type="GeneID" id="101900409"/>
<keyword evidence="9" id="KW-0175">Coiled coil</keyword>
<dbReference type="GO" id="GO:0046872">
    <property type="term" value="F:metal ion binding"/>
    <property type="evidence" value="ECO:0007669"/>
    <property type="project" value="UniProtKB-KW"/>
</dbReference>
<keyword evidence="7" id="KW-0862">Zinc</keyword>
<evidence type="ECO:0000256" key="8">
    <source>
        <dbReference type="ARBA" id="ARBA00023049"/>
    </source>
</evidence>
<evidence type="ECO:0000256" key="1">
    <source>
        <dbReference type="ARBA" id="ARBA00001947"/>
    </source>
</evidence>
<comment type="similarity">
    <text evidence="3">Belongs to the peptidase M13 family.</text>
</comment>
<reference evidence="15" key="2">
    <citation type="submission" date="2025-05" db="UniProtKB">
        <authorList>
            <consortium name="RefSeq"/>
        </authorList>
    </citation>
    <scope>IDENTIFICATION</scope>
    <source>
        <strain evidence="15">Aabys</strain>
        <tissue evidence="15">Whole body</tissue>
    </source>
</reference>
<dbReference type="GO" id="GO:0005886">
    <property type="term" value="C:plasma membrane"/>
    <property type="evidence" value="ECO:0007669"/>
    <property type="project" value="UniProtKB-SubCell"/>
</dbReference>
<evidence type="ECO:0000259" key="12">
    <source>
        <dbReference type="Pfam" id="PF05649"/>
    </source>
</evidence>
<dbReference type="Proteomes" id="UP001652621">
    <property type="component" value="Unplaced"/>
</dbReference>
<evidence type="ECO:0000313" key="15">
    <source>
        <dbReference type="RefSeq" id="XP_005175246.3"/>
    </source>
</evidence>
<feature type="chain" id="PRO_5044560654" evidence="10">
    <location>
        <begin position="24"/>
        <end position="659"/>
    </location>
</feature>
<evidence type="ECO:0000256" key="4">
    <source>
        <dbReference type="ARBA" id="ARBA00022670"/>
    </source>
</evidence>
<dbReference type="RefSeq" id="XP_005175246.3">
    <property type="nucleotide sequence ID" value="XM_005175189.3"/>
</dbReference>
<comment type="cofactor">
    <cofactor evidence="1">
        <name>Zn(2+)</name>
        <dbReference type="ChEBI" id="CHEBI:29105"/>
    </cofactor>
</comment>
<gene>
    <name evidence="15" type="primary">LOC101900409</name>
</gene>
<evidence type="ECO:0000256" key="3">
    <source>
        <dbReference type="ARBA" id="ARBA00007357"/>
    </source>
</evidence>
<accession>A0A1I8MQ60</accession>
<feature type="domain" description="Peptidase M13 N-terminal" evidence="12">
    <location>
        <begin position="52"/>
        <end position="406"/>
    </location>
</feature>
<evidence type="ECO:0000256" key="2">
    <source>
        <dbReference type="ARBA" id="ARBA00004401"/>
    </source>
</evidence>
<dbReference type="VEuPathDB" id="VectorBase:MDOMA2_014193"/>
<dbReference type="Gene3D" id="3.40.390.10">
    <property type="entry name" value="Collagenase (Catalytic Domain)"/>
    <property type="match status" value="1"/>
</dbReference>
<keyword evidence="8" id="KW-0482">Metalloprotease</keyword>
<dbReference type="OrthoDB" id="7995352at2759"/>
<dbReference type="PANTHER" id="PTHR11733">
    <property type="entry name" value="ZINC METALLOPROTEASE FAMILY M13 NEPRILYSIN-RELATED"/>
    <property type="match status" value="1"/>
</dbReference>
<keyword evidence="14" id="KW-1185">Reference proteome</keyword>
<name>A0A1I8MQ60_MUSDO</name>
<reference evidence="13" key="1">
    <citation type="submission" date="2020-05" db="UniProtKB">
        <authorList>
            <consortium name="EnsemblMetazoa"/>
        </authorList>
    </citation>
    <scope>IDENTIFICATION</scope>
    <source>
        <strain evidence="13">Aabys</strain>
    </source>
</reference>
<feature type="coiled-coil region" evidence="9">
    <location>
        <begin position="221"/>
        <end position="248"/>
    </location>
</feature>
<keyword evidence="4" id="KW-0645">Protease</keyword>
<protein>
    <submittedName>
        <fullName evidence="15">Neprilysin-4</fullName>
    </submittedName>
</protein>
<organism evidence="13">
    <name type="scientific">Musca domestica</name>
    <name type="common">House fly</name>
    <dbReference type="NCBI Taxonomy" id="7370"/>
    <lineage>
        <taxon>Eukaryota</taxon>
        <taxon>Metazoa</taxon>
        <taxon>Ecdysozoa</taxon>
        <taxon>Arthropoda</taxon>
        <taxon>Hexapoda</taxon>
        <taxon>Insecta</taxon>
        <taxon>Pterygota</taxon>
        <taxon>Neoptera</taxon>
        <taxon>Endopterygota</taxon>
        <taxon>Diptera</taxon>
        <taxon>Brachycera</taxon>
        <taxon>Muscomorpha</taxon>
        <taxon>Muscoidea</taxon>
        <taxon>Muscidae</taxon>
        <taxon>Musca</taxon>
    </lineage>
</organism>
<dbReference type="InterPro" id="IPR000718">
    <property type="entry name" value="Peptidase_M13"/>
</dbReference>
<dbReference type="InterPro" id="IPR018497">
    <property type="entry name" value="Peptidase_M13_C"/>
</dbReference>
<evidence type="ECO:0000256" key="10">
    <source>
        <dbReference type="SAM" id="SignalP"/>
    </source>
</evidence>
<keyword evidence="6" id="KW-0378">Hydrolase</keyword>
<keyword evidence="10" id="KW-0732">Signal</keyword>
<dbReference type="VEuPathDB" id="VectorBase:MDOA007310"/>
<dbReference type="InterPro" id="IPR024079">
    <property type="entry name" value="MetalloPept_cat_dom_sf"/>
</dbReference>
<evidence type="ECO:0000313" key="13">
    <source>
        <dbReference type="EnsemblMetazoa" id="MDOA007310-PA"/>
    </source>
</evidence>
<comment type="subcellular location">
    <subcellularLocation>
        <location evidence="2">Cell membrane</location>
        <topology evidence="2">Single-pass type II membrane protein</topology>
    </subcellularLocation>
</comment>
<evidence type="ECO:0000256" key="5">
    <source>
        <dbReference type="ARBA" id="ARBA00022723"/>
    </source>
</evidence>
<evidence type="ECO:0000259" key="11">
    <source>
        <dbReference type="Pfam" id="PF01431"/>
    </source>
</evidence>
<proteinExistence type="inferred from homology"/>
<sequence>MISKKGKTMLALLLLVTLKIVLSFGYHHHGPQDANVRLLKTLHSYMDTSSDPCQNFYQYACGNWENAHPNITSKYVDTFGSLDYIINKRIKFILQGRRRRKISRNFENNEIYRKVRSYLAVCEEQKKFEPEQYLTVFKPLPGVEWPENGEEWQYPLEQWNVWSTLGRLQAMGFNGFPLSLELKHENATHFRLELDKVNLLGFTAFEQKIVDHLEGSLNWNYRQLAMEMEEFLKTLAALRKNHNNFKEEKISLAELMQRVPSVDFEEFFENLLGLQREFFENIQMVVTNLAYFQELGELLRQTPGQTLIQMLRIKFLGYMEKQMPKVENHLHCLQHMRDLVPLALDYIYEEEVYRHQRNHSDGVIKRIFHRMQGKFLEILQQHQQEFSEPEIALLEEKISRMKLNIGNLPQVEDGNFYVHYFRHWYVTDNDFYWNHLNALQHHHQQRFKLLQLKTAQPQHTFVIWPYGSPAFQPSANMVVIPHAYLRFPIFHPDFHDLFLYAELGNTLGHEIMHAFDINGLDFDGQGNPTTLISSTLPNKKAFFKSLRCFSQQRSASLNEKIADISGFNLAYATYFDQHPPGEVFQFHPHSPLGAKQLFFIKFAQFFCAINPKRITYDESHDTPLYRVPQVVANHRDFEKVFHCPATKKNRIVLEKCNLW</sequence>
<dbReference type="EnsemblMetazoa" id="MDOA007310-RA">
    <property type="protein sequence ID" value="MDOA007310-PA"/>
    <property type="gene ID" value="MDOA007310"/>
</dbReference>
<accession>A0A9J7HXC1</accession>
<evidence type="ECO:0000256" key="6">
    <source>
        <dbReference type="ARBA" id="ARBA00022801"/>
    </source>
</evidence>
<dbReference type="Pfam" id="PF01431">
    <property type="entry name" value="Peptidase_M13"/>
    <property type="match status" value="1"/>
</dbReference>
<dbReference type="InterPro" id="IPR008753">
    <property type="entry name" value="Peptidase_M13_N"/>
</dbReference>
<feature type="domain" description="Peptidase M13 C-terminal" evidence="11">
    <location>
        <begin position="471"/>
        <end position="648"/>
    </location>
</feature>
<dbReference type="PROSITE" id="PS51885">
    <property type="entry name" value="NEPRILYSIN"/>
    <property type="match status" value="1"/>
</dbReference>
<evidence type="ECO:0000256" key="7">
    <source>
        <dbReference type="ARBA" id="ARBA00022833"/>
    </source>
</evidence>
<dbReference type="Pfam" id="PF05649">
    <property type="entry name" value="Peptidase_M13_N"/>
    <property type="match status" value="1"/>
</dbReference>
<dbReference type="GO" id="GO:0016485">
    <property type="term" value="P:protein processing"/>
    <property type="evidence" value="ECO:0007669"/>
    <property type="project" value="TreeGrafter"/>
</dbReference>
<dbReference type="Gene3D" id="1.10.1380.10">
    <property type="entry name" value="Neutral endopeptidase , domain2"/>
    <property type="match status" value="1"/>
</dbReference>
<keyword evidence="5" id="KW-0479">Metal-binding</keyword>
<dbReference type="CDD" id="cd08662">
    <property type="entry name" value="M13"/>
    <property type="match status" value="1"/>
</dbReference>
<dbReference type="PANTHER" id="PTHR11733:SF167">
    <property type="entry name" value="FI17812P1-RELATED"/>
    <property type="match status" value="1"/>
</dbReference>
<feature type="signal peptide" evidence="10">
    <location>
        <begin position="1"/>
        <end position="23"/>
    </location>
</feature>
<dbReference type="eggNOG" id="KOG3624">
    <property type="taxonomic scope" value="Eukaryota"/>
</dbReference>
<dbReference type="KEGG" id="mde:101900409"/>
<dbReference type="InterPro" id="IPR042089">
    <property type="entry name" value="Peptidase_M13_dom_2"/>
</dbReference>
<evidence type="ECO:0000313" key="14">
    <source>
        <dbReference type="Proteomes" id="UP001652621"/>
    </source>
</evidence>
<dbReference type="AlphaFoldDB" id="A0A1I8MQ60"/>